<organism evidence="2 3">
    <name type="scientific">Roseofilum casamattae BLCC-M143</name>
    <dbReference type="NCBI Taxonomy" id="3022442"/>
    <lineage>
        <taxon>Bacteria</taxon>
        <taxon>Bacillati</taxon>
        <taxon>Cyanobacteriota</taxon>
        <taxon>Cyanophyceae</taxon>
        <taxon>Desertifilales</taxon>
        <taxon>Desertifilaceae</taxon>
        <taxon>Roseofilum</taxon>
        <taxon>Roseofilum casamattae</taxon>
    </lineage>
</organism>
<feature type="transmembrane region" description="Helical" evidence="1">
    <location>
        <begin position="83"/>
        <end position="106"/>
    </location>
</feature>
<keyword evidence="3" id="KW-1185">Reference proteome</keyword>
<evidence type="ECO:0000313" key="3">
    <source>
        <dbReference type="Proteomes" id="UP001232992"/>
    </source>
</evidence>
<feature type="transmembrane region" description="Helical" evidence="1">
    <location>
        <begin position="112"/>
        <end position="134"/>
    </location>
</feature>
<evidence type="ECO:0000256" key="1">
    <source>
        <dbReference type="SAM" id="Phobius"/>
    </source>
</evidence>
<protein>
    <submittedName>
        <fullName evidence="2">Uncharacterized protein</fullName>
    </submittedName>
</protein>
<sequence length="139" mass="15927">MPSKKAQKIDLMADGYPCPCSRQGRLQPIVLTEALGCNKCQKIFAVEENGYLLQQVSTSSPYKKLWYWTGKRWVSASSHLREYYFTLGLLVISIVPIVLLSLYLIFSRSGSSITLWIFIPVAVVLFLILMKWLVYRRSS</sequence>
<gene>
    <name evidence="2" type="ORF">PMH09_06455</name>
</gene>
<dbReference type="EMBL" id="JAQOSQ010000004">
    <property type="protein sequence ID" value="MDJ1182834.1"/>
    <property type="molecule type" value="Genomic_DNA"/>
</dbReference>
<comment type="caution">
    <text evidence="2">The sequence shown here is derived from an EMBL/GenBank/DDBJ whole genome shotgun (WGS) entry which is preliminary data.</text>
</comment>
<accession>A0ABT7BUG4</accession>
<dbReference type="Proteomes" id="UP001232992">
    <property type="component" value="Unassembled WGS sequence"/>
</dbReference>
<reference evidence="2 3" key="1">
    <citation type="submission" date="2023-01" db="EMBL/GenBank/DDBJ databases">
        <title>Novel diversity within Roseofilum (Cyanobacteria; Desertifilaceae) from marine benthic mats with descriptions of four novel species.</title>
        <authorList>
            <person name="Wang Y."/>
            <person name="Berthold D.E."/>
            <person name="Hu J."/>
            <person name="Lefler F.W."/>
            <person name="Laughinghouse H.D. IV."/>
        </authorList>
    </citation>
    <scope>NUCLEOTIDE SEQUENCE [LARGE SCALE GENOMIC DNA]</scope>
    <source>
        <strain evidence="2 3">BLCC-M143</strain>
    </source>
</reference>
<name>A0ABT7BUG4_9CYAN</name>
<dbReference type="RefSeq" id="WP_283757486.1">
    <property type="nucleotide sequence ID" value="NZ_JAQOSQ010000004.1"/>
</dbReference>
<keyword evidence="1" id="KW-1133">Transmembrane helix</keyword>
<keyword evidence="1" id="KW-0472">Membrane</keyword>
<evidence type="ECO:0000313" key="2">
    <source>
        <dbReference type="EMBL" id="MDJ1182834.1"/>
    </source>
</evidence>
<keyword evidence="1" id="KW-0812">Transmembrane</keyword>
<proteinExistence type="predicted"/>